<dbReference type="Pfam" id="PF20431">
    <property type="entry name" value="E_motif"/>
    <property type="match status" value="1"/>
</dbReference>
<evidence type="ECO:0000256" key="3">
    <source>
        <dbReference type="PROSITE-ProRule" id="PRU00708"/>
    </source>
</evidence>
<dbReference type="Proteomes" id="UP001231189">
    <property type="component" value="Unassembled WGS sequence"/>
</dbReference>
<dbReference type="AlphaFoldDB" id="A0AAD8WPI3"/>
<feature type="repeat" description="PPR" evidence="3">
    <location>
        <begin position="256"/>
        <end position="290"/>
    </location>
</feature>
<dbReference type="PANTHER" id="PTHR47926">
    <property type="entry name" value="PENTATRICOPEPTIDE REPEAT-CONTAINING PROTEIN"/>
    <property type="match status" value="1"/>
</dbReference>
<dbReference type="InterPro" id="IPR011990">
    <property type="entry name" value="TPR-like_helical_dom_sf"/>
</dbReference>
<dbReference type="GO" id="GO:0003723">
    <property type="term" value="F:RNA binding"/>
    <property type="evidence" value="ECO:0007669"/>
    <property type="project" value="InterPro"/>
</dbReference>
<proteinExistence type="predicted"/>
<evidence type="ECO:0000313" key="5">
    <source>
        <dbReference type="Proteomes" id="UP001231189"/>
    </source>
</evidence>
<organism evidence="4 5">
    <name type="scientific">Lolium multiflorum</name>
    <name type="common">Italian ryegrass</name>
    <name type="synonym">Lolium perenne subsp. multiflorum</name>
    <dbReference type="NCBI Taxonomy" id="4521"/>
    <lineage>
        <taxon>Eukaryota</taxon>
        <taxon>Viridiplantae</taxon>
        <taxon>Streptophyta</taxon>
        <taxon>Embryophyta</taxon>
        <taxon>Tracheophyta</taxon>
        <taxon>Spermatophyta</taxon>
        <taxon>Magnoliopsida</taxon>
        <taxon>Liliopsida</taxon>
        <taxon>Poales</taxon>
        <taxon>Poaceae</taxon>
        <taxon>BOP clade</taxon>
        <taxon>Pooideae</taxon>
        <taxon>Poodae</taxon>
        <taxon>Poeae</taxon>
        <taxon>Poeae Chloroplast Group 2 (Poeae type)</taxon>
        <taxon>Loliodinae</taxon>
        <taxon>Loliinae</taxon>
        <taxon>Lolium</taxon>
    </lineage>
</organism>
<dbReference type="EMBL" id="JAUUTY010000003">
    <property type="protein sequence ID" value="KAK1667928.1"/>
    <property type="molecule type" value="Genomic_DNA"/>
</dbReference>
<keyword evidence="1" id="KW-0677">Repeat</keyword>
<keyword evidence="2" id="KW-0809">Transit peptide</keyword>
<gene>
    <name evidence="4" type="ORF">QYE76_056087</name>
</gene>
<evidence type="ECO:0000256" key="1">
    <source>
        <dbReference type="ARBA" id="ARBA00022737"/>
    </source>
</evidence>
<feature type="repeat" description="PPR" evidence="3">
    <location>
        <begin position="291"/>
        <end position="321"/>
    </location>
</feature>
<protein>
    <recommendedName>
        <fullName evidence="6">Pentatricopeptide repeat-containing protein</fullName>
    </recommendedName>
</protein>
<dbReference type="InterPro" id="IPR046848">
    <property type="entry name" value="E_motif"/>
</dbReference>
<accession>A0AAD8WPI3</accession>
<dbReference type="InterPro" id="IPR002885">
    <property type="entry name" value="PPR_rpt"/>
</dbReference>
<dbReference type="PROSITE" id="PS51375">
    <property type="entry name" value="PPR"/>
    <property type="match status" value="2"/>
</dbReference>
<dbReference type="NCBIfam" id="TIGR00756">
    <property type="entry name" value="PPR"/>
    <property type="match status" value="3"/>
</dbReference>
<name>A0AAD8WPI3_LOLMU</name>
<dbReference type="Gene3D" id="1.25.40.10">
    <property type="entry name" value="Tetratricopeptide repeat domain"/>
    <property type="match status" value="2"/>
</dbReference>
<dbReference type="InterPro" id="IPR046960">
    <property type="entry name" value="PPR_At4g14850-like_plant"/>
</dbReference>
<sequence>MSLPQHLAAGELLTAIYGTGELLTALRGATCHSSAIRLYSLLRIRLRPSDPPHCAGRAAVFALKPLSAAASLPLLSHFHAHLLRSNLLAHPHVASSLLRSYSLLSPAVAHHLFDEIPPAACNTFVVNVMLSSLCRSSDLASARLFFDGIPDKDVVSWSTMLACYFSHGRVADGLAFFRAMAFTAELAADSAMLVAILTGCASAGLLPLFCRSIHGYIVRRRVPASMHLGTSLIDCYAKANRLDYASRVFARVPSRCVMHWTAMICGMTMHLQSEEAIRLFEEMRRRGVRPNAMTFTAVLRACAHAGLVEQGREFFKLMVEKYDIEPSIHHYGCMVDIFAKAGQLEGAYDVIKTMRLEPNLIIWTSLLVACKRFKNFDIAVEGIEKVLAMEISDDNLGLYMLMSDLYAMGGRWDDVVKVRRLMEEHIVRKNRGLSPIKASEPRALTVPATI</sequence>
<dbReference type="Pfam" id="PF01535">
    <property type="entry name" value="PPR"/>
    <property type="match status" value="3"/>
</dbReference>
<dbReference type="FunFam" id="1.25.40.10:FF:000790">
    <property type="entry name" value="Pentatricopeptide repeat-containing protein"/>
    <property type="match status" value="1"/>
</dbReference>
<dbReference type="GO" id="GO:0009451">
    <property type="term" value="P:RNA modification"/>
    <property type="evidence" value="ECO:0007669"/>
    <property type="project" value="InterPro"/>
</dbReference>
<comment type="caution">
    <text evidence="4">The sequence shown here is derived from an EMBL/GenBank/DDBJ whole genome shotgun (WGS) entry which is preliminary data.</text>
</comment>
<dbReference type="Pfam" id="PF13041">
    <property type="entry name" value="PPR_2"/>
    <property type="match status" value="1"/>
</dbReference>
<dbReference type="PANTHER" id="PTHR47926:SF452">
    <property type="entry name" value="PENTATRICOPEPTIDE REPEAT-CONTAINING PROTEIN"/>
    <property type="match status" value="1"/>
</dbReference>
<evidence type="ECO:0000256" key="2">
    <source>
        <dbReference type="ARBA" id="ARBA00022946"/>
    </source>
</evidence>
<evidence type="ECO:0008006" key="6">
    <source>
        <dbReference type="Google" id="ProtNLM"/>
    </source>
</evidence>
<keyword evidence="5" id="KW-1185">Reference proteome</keyword>
<evidence type="ECO:0000313" key="4">
    <source>
        <dbReference type="EMBL" id="KAK1667928.1"/>
    </source>
</evidence>
<reference evidence="4" key="1">
    <citation type="submission" date="2023-07" db="EMBL/GenBank/DDBJ databases">
        <title>A chromosome-level genome assembly of Lolium multiflorum.</title>
        <authorList>
            <person name="Chen Y."/>
            <person name="Copetti D."/>
            <person name="Kolliker R."/>
            <person name="Studer B."/>
        </authorList>
    </citation>
    <scope>NUCLEOTIDE SEQUENCE</scope>
    <source>
        <strain evidence="4">02402/16</strain>
        <tissue evidence="4">Leaf</tissue>
    </source>
</reference>